<name>A0AAW9TEQ6_RHIML</name>
<comment type="caution">
    <text evidence="2">The sequence shown here is derived from an EMBL/GenBank/DDBJ whole genome shotgun (WGS) entry which is preliminary data.</text>
</comment>
<dbReference type="AlphaFoldDB" id="A0AAW9TEQ6"/>
<feature type="transmembrane region" description="Helical" evidence="1">
    <location>
        <begin position="76"/>
        <end position="93"/>
    </location>
</feature>
<organism evidence="2 3">
    <name type="scientific">Rhizobium meliloti</name>
    <name type="common">Ensifer meliloti</name>
    <name type="synonym">Sinorhizobium meliloti</name>
    <dbReference type="NCBI Taxonomy" id="382"/>
    <lineage>
        <taxon>Bacteria</taxon>
        <taxon>Pseudomonadati</taxon>
        <taxon>Pseudomonadota</taxon>
        <taxon>Alphaproteobacteria</taxon>
        <taxon>Hyphomicrobiales</taxon>
        <taxon>Rhizobiaceae</taxon>
        <taxon>Sinorhizobium/Ensifer group</taxon>
        <taxon>Sinorhizobium</taxon>
    </lineage>
</organism>
<dbReference type="EMBL" id="WISR01000013">
    <property type="protein sequence ID" value="MQW31429.1"/>
    <property type="molecule type" value="Genomic_DNA"/>
</dbReference>
<dbReference type="GO" id="GO:0005886">
    <property type="term" value="C:plasma membrane"/>
    <property type="evidence" value="ECO:0007669"/>
    <property type="project" value="TreeGrafter"/>
</dbReference>
<feature type="transmembrane region" description="Helical" evidence="1">
    <location>
        <begin position="99"/>
        <end position="117"/>
    </location>
</feature>
<dbReference type="InterPro" id="IPR007401">
    <property type="entry name" value="DUF454"/>
</dbReference>
<keyword evidence="1" id="KW-0812">Transmembrane</keyword>
<protein>
    <submittedName>
        <fullName evidence="2">DUF454 family protein</fullName>
    </submittedName>
</protein>
<accession>A0AAW9TEQ6</accession>
<dbReference type="RefSeq" id="WP_127577877.1">
    <property type="nucleotide sequence ID" value="NZ_CP136329.1"/>
</dbReference>
<dbReference type="PIRSF" id="PIRSF016789">
    <property type="entry name" value="DUF454"/>
    <property type="match status" value="1"/>
</dbReference>
<evidence type="ECO:0000256" key="1">
    <source>
        <dbReference type="SAM" id="Phobius"/>
    </source>
</evidence>
<evidence type="ECO:0000313" key="2">
    <source>
        <dbReference type="EMBL" id="MQW31429.1"/>
    </source>
</evidence>
<dbReference type="Proteomes" id="UP000429484">
    <property type="component" value="Unassembled WGS sequence"/>
</dbReference>
<evidence type="ECO:0000313" key="3">
    <source>
        <dbReference type="Proteomes" id="UP000429484"/>
    </source>
</evidence>
<sequence>MNLSMRLALLSLAWLMVGLGIVGIFLPLLPTTPFLLLAVWLFSRSSPRLAKWLMDHPLFGPLLRDWREEGTISRRAKISAVLLMSLALIYLWVAFEPPAIALLVVTGIMFICGAFIVSRPEPPNKP</sequence>
<dbReference type="PANTHER" id="PTHR35813:SF1">
    <property type="entry name" value="INNER MEMBRANE PROTEIN YBAN"/>
    <property type="match status" value="1"/>
</dbReference>
<dbReference type="PANTHER" id="PTHR35813">
    <property type="entry name" value="INNER MEMBRANE PROTEIN YBAN"/>
    <property type="match status" value="1"/>
</dbReference>
<keyword evidence="1" id="KW-1133">Transmembrane helix</keyword>
<feature type="transmembrane region" description="Helical" evidence="1">
    <location>
        <begin position="12"/>
        <end position="42"/>
    </location>
</feature>
<keyword evidence="1" id="KW-0472">Membrane</keyword>
<gene>
    <name evidence="2" type="ORF">GHK53_00735</name>
</gene>
<reference evidence="2 3" key="1">
    <citation type="journal article" date="2013" name="Genome Biol.">
        <title>Comparative genomics of the core and accessory genomes of 48 Sinorhizobium strains comprising five genospecies.</title>
        <authorList>
            <person name="Sugawara M."/>
            <person name="Epstein B."/>
            <person name="Badgley B.D."/>
            <person name="Unno T."/>
            <person name="Xu L."/>
            <person name="Reese J."/>
            <person name="Gyaneshwar P."/>
            <person name="Denny R."/>
            <person name="Mudge J."/>
            <person name="Bharti A.K."/>
            <person name="Farmer A.D."/>
            <person name="May G.D."/>
            <person name="Woodward J.E."/>
            <person name="Medigue C."/>
            <person name="Vallenet D."/>
            <person name="Lajus A."/>
            <person name="Rouy Z."/>
            <person name="Martinez-Vaz B."/>
            <person name="Tiffin P."/>
            <person name="Young N.D."/>
            <person name="Sadowsky M.J."/>
        </authorList>
    </citation>
    <scope>NUCLEOTIDE SEQUENCE [LARGE SCALE GENOMIC DNA]</scope>
    <source>
        <strain evidence="2 3">N6B1</strain>
    </source>
</reference>
<proteinExistence type="predicted"/>
<dbReference type="Pfam" id="PF04304">
    <property type="entry name" value="DUF454"/>
    <property type="match status" value="1"/>
</dbReference>